<organism evidence="2">
    <name type="scientific">Chromera velia CCMP2878</name>
    <dbReference type="NCBI Taxonomy" id="1169474"/>
    <lineage>
        <taxon>Eukaryota</taxon>
        <taxon>Sar</taxon>
        <taxon>Alveolata</taxon>
        <taxon>Colpodellida</taxon>
        <taxon>Chromeraceae</taxon>
        <taxon>Chromera</taxon>
    </lineage>
</organism>
<accession>A0A0G4FCB4</accession>
<dbReference type="EMBL" id="CDMZ01000254">
    <property type="protein sequence ID" value="CEM10243.1"/>
    <property type="molecule type" value="Genomic_DNA"/>
</dbReference>
<feature type="region of interest" description="Disordered" evidence="1">
    <location>
        <begin position="285"/>
        <end position="350"/>
    </location>
</feature>
<reference evidence="2" key="1">
    <citation type="submission" date="2014-11" db="EMBL/GenBank/DDBJ databases">
        <authorList>
            <person name="Otto D Thomas"/>
            <person name="Naeem Raeece"/>
        </authorList>
    </citation>
    <scope>NUCLEOTIDE SEQUENCE</scope>
</reference>
<dbReference type="AlphaFoldDB" id="A0A0G4FCB4"/>
<feature type="compositionally biased region" description="Basic and acidic residues" evidence="1">
    <location>
        <begin position="313"/>
        <end position="322"/>
    </location>
</feature>
<sequence>MSDAELLSKRPGASPSRTAAAASDGHTKPSKVNLVKSNQHKEDGVVVKTLSRKKEQKPTPQPDVSFPVEDSLLSDGNLQQQQGHGRIPKELVVRSLGELLGFVCGSRTEGDALHKHRPEGSLLHFADREFGRIFLSGMRPAMKKMKLIKRNIRLVVTCNRDRNNGKAVKQTTTLERLGIRQERLQLCDDSAQWLDFWGSLAGPMARIDETLQKAYLMEYQEMSLDKASKLIRKQSENTGVRTETTPTSKLWITSGRGSSTRCPLKQPLKPSDKEMTIMGSVTSHSNTRLQVSRKKYETTGGNASKWKQKKAAKLKEEKERQHVAKKIRKVPKMSESEKKKIKGARQSGTS</sequence>
<feature type="region of interest" description="Disordered" evidence="1">
    <location>
        <begin position="1"/>
        <end position="70"/>
    </location>
</feature>
<protein>
    <submittedName>
        <fullName evidence="2">Uncharacterized protein</fullName>
    </submittedName>
</protein>
<dbReference type="VEuPathDB" id="CryptoDB:Cvel_3053"/>
<evidence type="ECO:0000313" key="2">
    <source>
        <dbReference type="EMBL" id="CEM10243.1"/>
    </source>
</evidence>
<name>A0A0G4FCB4_9ALVE</name>
<proteinExistence type="predicted"/>
<evidence type="ECO:0000256" key="1">
    <source>
        <dbReference type="SAM" id="MobiDB-lite"/>
    </source>
</evidence>
<gene>
    <name evidence="2" type="ORF">Cvel_3053</name>
</gene>